<dbReference type="AlphaFoldDB" id="I0V4H9"/>
<dbReference type="InterPro" id="IPR052369">
    <property type="entry name" value="UG_Glycosaminoglycan_Hydrolase"/>
</dbReference>
<comment type="similarity">
    <text evidence="2">Belongs to the glycosyl hydrolase 88 family.</text>
</comment>
<evidence type="ECO:0000313" key="3">
    <source>
        <dbReference type="EMBL" id="EID55032.1"/>
    </source>
</evidence>
<dbReference type="eggNOG" id="COG4225">
    <property type="taxonomic scope" value="Bacteria"/>
</dbReference>
<evidence type="ECO:0000313" key="4">
    <source>
        <dbReference type="Proteomes" id="UP000004691"/>
    </source>
</evidence>
<proteinExistence type="inferred from homology"/>
<keyword evidence="1 3" id="KW-0378">Hydrolase</keyword>
<evidence type="ECO:0000256" key="2">
    <source>
        <dbReference type="ARBA" id="ARBA00038358"/>
    </source>
</evidence>
<dbReference type="InterPro" id="IPR008928">
    <property type="entry name" value="6-hairpin_glycosidase_sf"/>
</dbReference>
<dbReference type="SUPFAM" id="SSF48208">
    <property type="entry name" value="Six-hairpin glycosidases"/>
    <property type="match status" value="1"/>
</dbReference>
<accession>I0V4H9</accession>
<gene>
    <name evidence="3" type="ORF">SacxiDRAFT_2814</name>
</gene>
<dbReference type="PANTHER" id="PTHR36845">
    <property type="entry name" value="HYDROLASE, PUTATIVE (AFU_ORTHOLOGUE AFUA_7G05090)-RELATED"/>
    <property type="match status" value="1"/>
</dbReference>
<dbReference type="GO" id="GO:0052757">
    <property type="term" value="F:chondroitin hydrolase activity"/>
    <property type="evidence" value="ECO:0007669"/>
    <property type="project" value="TreeGrafter"/>
</dbReference>
<reference evidence="3 4" key="1">
    <citation type="submission" date="2012-01" db="EMBL/GenBank/DDBJ databases">
        <title>Improved High-Quality Draft sequence of Saccharomonospora xinjiangensis XJ-54.</title>
        <authorList>
            <consortium name="US DOE Joint Genome Institute"/>
            <person name="Lucas S."/>
            <person name="Han J."/>
            <person name="Lapidus A."/>
            <person name="Cheng J.-F."/>
            <person name="Goodwin L."/>
            <person name="Pitluck S."/>
            <person name="Peters L."/>
            <person name="Mikhailova N."/>
            <person name="Teshima H."/>
            <person name="Detter J.C."/>
            <person name="Han C."/>
            <person name="Tapia R."/>
            <person name="Land M."/>
            <person name="Hauser L."/>
            <person name="Kyrpides N."/>
            <person name="Ivanova N."/>
            <person name="Pagani I."/>
            <person name="Brambilla E.-M."/>
            <person name="Klenk H.-P."/>
            <person name="Woyke T."/>
        </authorList>
    </citation>
    <scope>NUCLEOTIDE SEQUENCE [LARGE SCALE GENOMIC DNA]</scope>
    <source>
        <strain evidence="3 4">XJ-54</strain>
    </source>
</reference>
<protein>
    <submittedName>
        <fullName evidence="3">Glycosyl Hydrolase Family 88</fullName>
    </submittedName>
</protein>
<dbReference type="PANTHER" id="PTHR36845:SF1">
    <property type="entry name" value="HYDROLASE, PUTATIVE (AFU_ORTHOLOGUE AFUA_7G05090)-RELATED"/>
    <property type="match status" value="1"/>
</dbReference>
<dbReference type="InterPro" id="IPR012341">
    <property type="entry name" value="6hp_glycosidase-like_sf"/>
</dbReference>
<evidence type="ECO:0000256" key="1">
    <source>
        <dbReference type="ARBA" id="ARBA00022801"/>
    </source>
</evidence>
<sequence length="386" mass="43420">MKKEAAVTSDFLPDGAERAFAALLGRVRTTREAVGEKWPYFAEPDTGEWTTTDDGDWCDGHWIEMLRITGEVTGDESLVREALARTERSRWKLEKDDQFRGHRFYYSAARLYEYTGDQSMRTLALAAAYAMRSMAMPVNGAMPIGTQVQVRNVTIASRSIVAVDNLHPNCRLDWWAWRETGDEIFRVGPRRMAEVLEKYYLREDGSTKDFIEFDPVTGAVLREFTLFGTVENSCWSRGQAWVIAGALLGYETFRDRYYLDLATTAFDYWWRQCGAEPPPYDFADPAEGIPVDTSAAAIVTAALARLATSPDGPGQAAPLLARLKPMLEALIARTTPTSADDSRPQGMLLDGCFNMPRKVGDRHETLWGDLYLLDTLYTLRRGSPFA</sequence>
<dbReference type="Proteomes" id="UP000004691">
    <property type="component" value="Unassembled WGS sequence"/>
</dbReference>
<dbReference type="GO" id="GO:0000272">
    <property type="term" value="P:polysaccharide catabolic process"/>
    <property type="evidence" value="ECO:0007669"/>
    <property type="project" value="TreeGrafter"/>
</dbReference>
<dbReference type="Gene3D" id="1.50.10.10">
    <property type="match status" value="1"/>
</dbReference>
<organism evidence="3 4">
    <name type="scientific">Saccharomonospora xinjiangensis XJ-54</name>
    <dbReference type="NCBI Taxonomy" id="882086"/>
    <lineage>
        <taxon>Bacteria</taxon>
        <taxon>Bacillati</taxon>
        <taxon>Actinomycetota</taxon>
        <taxon>Actinomycetes</taxon>
        <taxon>Pseudonocardiales</taxon>
        <taxon>Pseudonocardiaceae</taxon>
        <taxon>Saccharomonospora</taxon>
    </lineage>
</organism>
<dbReference type="HOGENOM" id="CLU_027158_1_0_11"/>
<name>I0V4H9_9PSEU</name>
<keyword evidence="4" id="KW-1185">Reference proteome</keyword>
<dbReference type="EMBL" id="JH636049">
    <property type="protein sequence ID" value="EID55032.1"/>
    <property type="molecule type" value="Genomic_DNA"/>
</dbReference>
<dbReference type="STRING" id="882086.SacxiDRAFT_2814"/>